<dbReference type="OrthoDB" id="126184at2759"/>
<dbReference type="EMBL" id="NBNE01010919">
    <property type="protein sequence ID" value="OWY97034.1"/>
    <property type="molecule type" value="Genomic_DNA"/>
</dbReference>
<organism evidence="1 2">
    <name type="scientific">Phytophthora megakarya</name>
    <dbReference type="NCBI Taxonomy" id="4795"/>
    <lineage>
        <taxon>Eukaryota</taxon>
        <taxon>Sar</taxon>
        <taxon>Stramenopiles</taxon>
        <taxon>Oomycota</taxon>
        <taxon>Peronosporomycetes</taxon>
        <taxon>Peronosporales</taxon>
        <taxon>Peronosporaceae</taxon>
        <taxon>Phytophthora</taxon>
    </lineage>
</organism>
<keyword evidence="2" id="KW-1185">Reference proteome</keyword>
<dbReference type="Proteomes" id="UP000198211">
    <property type="component" value="Unassembled WGS sequence"/>
</dbReference>
<dbReference type="AlphaFoldDB" id="A0A225UV93"/>
<accession>A0A225UV93</accession>
<proteinExistence type="predicted"/>
<gene>
    <name evidence="1" type="ORF">PHMEG_00032530</name>
</gene>
<comment type="caution">
    <text evidence="1">The sequence shown here is derived from an EMBL/GenBank/DDBJ whole genome shotgun (WGS) entry which is preliminary data.</text>
</comment>
<reference evidence="2" key="1">
    <citation type="submission" date="2017-03" db="EMBL/GenBank/DDBJ databases">
        <title>Phytopthora megakarya and P. palmivora, two closely related causual agents of cacao black pod achieved similar genome size and gene model numbers by different mechanisms.</title>
        <authorList>
            <person name="Ali S."/>
            <person name="Shao J."/>
            <person name="Larry D.J."/>
            <person name="Kronmiller B."/>
            <person name="Shen D."/>
            <person name="Strem M.D."/>
            <person name="Melnick R.L."/>
            <person name="Guiltinan M.J."/>
            <person name="Tyler B.M."/>
            <person name="Meinhardt L.W."/>
            <person name="Bailey B.A."/>
        </authorList>
    </citation>
    <scope>NUCLEOTIDE SEQUENCE [LARGE SCALE GENOMIC DNA]</scope>
    <source>
        <strain evidence="2">zdho120</strain>
    </source>
</reference>
<sequence>MAIGSAAGSGEGLCIYSIAQSTITNFVDLHDSLALVAPPTKGSPSTRLDPGLLYAQLPYDYEGFIVSFDGSAKPEKNEGYDSCSWIIGISASAYLEQTTVNMTEYSAMNDWVVAALEHGVED</sequence>
<evidence type="ECO:0000313" key="1">
    <source>
        <dbReference type="EMBL" id="OWY97034.1"/>
    </source>
</evidence>
<evidence type="ECO:0000313" key="2">
    <source>
        <dbReference type="Proteomes" id="UP000198211"/>
    </source>
</evidence>
<protein>
    <submittedName>
        <fullName evidence="1">Uncharacterized protein</fullName>
    </submittedName>
</protein>
<name>A0A225UV93_9STRA</name>